<evidence type="ECO:0000256" key="1">
    <source>
        <dbReference type="ARBA" id="ARBA00022475"/>
    </source>
</evidence>
<dbReference type="InterPro" id="IPR006059">
    <property type="entry name" value="SBP"/>
</dbReference>
<dbReference type="InterPro" id="IPR050490">
    <property type="entry name" value="Bact_solute-bd_prot1"/>
</dbReference>
<evidence type="ECO:0000256" key="6">
    <source>
        <dbReference type="SAM" id="SignalP"/>
    </source>
</evidence>
<dbReference type="PANTHER" id="PTHR43649:SF33">
    <property type="entry name" value="POLYGALACTURONAN_RHAMNOGALACTURONAN-BINDING PROTEIN YTCQ"/>
    <property type="match status" value="1"/>
</dbReference>
<evidence type="ECO:0000256" key="5">
    <source>
        <dbReference type="ARBA" id="ARBA00023288"/>
    </source>
</evidence>
<dbReference type="Proteomes" id="UP000184291">
    <property type="component" value="Unassembled WGS sequence"/>
</dbReference>
<evidence type="ECO:0000313" key="8">
    <source>
        <dbReference type="Proteomes" id="UP000184291"/>
    </source>
</evidence>
<evidence type="ECO:0000256" key="3">
    <source>
        <dbReference type="ARBA" id="ARBA00023136"/>
    </source>
</evidence>
<dbReference type="PROSITE" id="PS51257">
    <property type="entry name" value="PROKAR_LIPOPROTEIN"/>
    <property type="match status" value="1"/>
</dbReference>
<evidence type="ECO:0000256" key="4">
    <source>
        <dbReference type="ARBA" id="ARBA00023139"/>
    </source>
</evidence>
<dbReference type="Gene3D" id="3.40.190.10">
    <property type="entry name" value="Periplasmic binding protein-like II"/>
    <property type="match status" value="1"/>
</dbReference>
<protein>
    <recommendedName>
        <fullName evidence="9">Bacterial extracellular solute-binding protein</fullName>
    </recommendedName>
</protein>
<accession>A0A1M4RVA7</accession>
<dbReference type="AlphaFoldDB" id="A0A1M4RVA7"/>
<dbReference type="PROSITE" id="PS51318">
    <property type="entry name" value="TAT"/>
    <property type="match status" value="1"/>
</dbReference>
<keyword evidence="2 6" id="KW-0732">Signal</keyword>
<feature type="chain" id="PRO_5012589791" description="Bacterial extracellular solute-binding protein" evidence="6">
    <location>
        <begin position="28"/>
        <end position="444"/>
    </location>
</feature>
<keyword evidence="3" id="KW-0472">Membrane</keyword>
<evidence type="ECO:0000313" key="7">
    <source>
        <dbReference type="EMBL" id="SHE23850.1"/>
    </source>
</evidence>
<keyword evidence="8" id="KW-1185">Reference proteome</keyword>
<dbReference type="EMBL" id="FQTT01000001">
    <property type="protein sequence ID" value="SHE23850.1"/>
    <property type="molecule type" value="Genomic_DNA"/>
</dbReference>
<dbReference type="SUPFAM" id="SSF53850">
    <property type="entry name" value="Periplasmic binding protein-like II"/>
    <property type="match status" value="1"/>
</dbReference>
<organism evidence="7 8">
    <name type="scientific">Actinomyces glycerinitolerans</name>
    <dbReference type="NCBI Taxonomy" id="1892869"/>
    <lineage>
        <taxon>Bacteria</taxon>
        <taxon>Bacillati</taxon>
        <taxon>Actinomycetota</taxon>
        <taxon>Actinomycetes</taxon>
        <taxon>Actinomycetales</taxon>
        <taxon>Actinomycetaceae</taxon>
        <taxon>Actinomyces</taxon>
    </lineage>
</organism>
<dbReference type="InterPro" id="IPR006311">
    <property type="entry name" value="TAT_signal"/>
</dbReference>
<keyword evidence="4" id="KW-0564">Palmitate</keyword>
<reference evidence="8" key="1">
    <citation type="submission" date="2016-09" db="EMBL/GenBank/DDBJ databases">
        <authorList>
            <person name="Strepis N."/>
        </authorList>
    </citation>
    <scope>NUCLEOTIDE SEQUENCE [LARGE SCALE GENOMIC DNA]</scope>
</reference>
<dbReference type="RefSeq" id="WP_073326985.1">
    <property type="nucleotide sequence ID" value="NZ_FQTT01000001.1"/>
</dbReference>
<dbReference type="STRING" id="1892869.ACGLYG10_0047"/>
<name>A0A1M4RVA7_9ACTO</name>
<dbReference type="OrthoDB" id="9770625at2"/>
<feature type="signal peptide" evidence="6">
    <location>
        <begin position="1"/>
        <end position="27"/>
    </location>
</feature>
<keyword evidence="1" id="KW-1003">Cell membrane</keyword>
<dbReference type="Pfam" id="PF01547">
    <property type="entry name" value="SBP_bac_1"/>
    <property type="match status" value="1"/>
</dbReference>
<evidence type="ECO:0008006" key="9">
    <source>
        <dbReference type="Google" id="ProtNLM"/>
    </source>
</evidence>
<sequence length="444" mass="47075">MSTHFFRPSRRAVLAYGGFATVSGLLAACGSSGAGSSGGGSDANSIEMWARGGATTADAYAEIVPALEEATGVTVSFSTVDNFGQELQSRAQSKNLPDLWINDDVLLGTYQRQGLLREITLGDYAEASGIDDARWAETQIDGGAYAVPYSRQTMVDCFRSDWLETLGLSVPTTWEEYVAFLDAAVSGDPDGDGSANTYGTNVAGTAKNGYLARWAMSYIWQGGGSLWTDNGDGTFTVDTTSEATVSAIRWIQDLFAVSGRVQPGALTADTSVSTPFFAEGKVGHTLTGPYQFSAMDEAPGKDLYVVAPAPVGPQGGTVLAEGENIYVSAGTEKLDAVNKVISWFISEEGQTTCMTNSKQPVVRVPVRSDMDAATIYDDERWGVVQDSLANSSQAFPAVADASAIKQVIAESLNTIVASPEQDPVNELENLKTELEDVFDELGLL</sequence>
<keyword evidence="5" id="KW-0449">Lipoprotein</keyword>
<gene>
    <name evidence="7" type="ORF">ACGLYG10_0047</name>
</gene>
<evidence type="ECO:0000256" key="2">
    <source>
        <dbReference type="ARBA" id="ARBA00022729"/>
    </source>
</evidence>
<dbReference type="PANTHER" id="PTHR43649">
    <property type="entry name" value="ARABINOSE-BINDING PROTEIN-RELATED"/>
    <property type="match status" value="1"/>
</dbReference>
<proteinExistence type="predicted"/>